<organism evidence="8 9">
    <name type="scientific">Marininema mesophilum</name>
    <dbReference type="NCBI Taxonomy" id="1048340"/>
    <lineage>
        <taxon>Bacteria</taxon>
        <taxon>Bacillati</taxon>
        <taxon>Bacillota</taxon>
        <taxon>Bacilli</taxon>
        <taxon>Bacillales</taxon>
        <taxon>Thermoactinomycetaceae</taxon>
        <taxon>Marininema</taxon>
    </lineage>
</organism>
<evidence type="ECO:0000313" key="9">
    <source>
        <dbReference type="Proteomes" id="UP000198534"/>
    </source>
</evidence>
<name>A0A1H2TGW2_9BACL</name>
<reference evidence="8 9" key="1">
    <citation type="submission" date="2016-10" db="EMBL/GenBank/DDBJ databases">
        <authorList>
            <person name="de Groot N.N."/>
        </authorList>
    </citation>
    <scope>NUCLEOTIDE SEQUENCE [LARGE SCALE GENOMIC DNA]</scope>
    <source>
        <strain evidence="8 9">DSM 45610</strain>
    </source>
</reference>
<feature type="domain" description="NAD-dependent epimerase/dehydratase" evidence="7">
    <location>
        <begin position="4"/>
        <end position="235"/>
    </location>
</feature>
<protein>
    <recommendedName>
        <fullName evidence="3">UDP-glucose 4-epimerase</fullName>
    </recommendedName>
    <alternativeName>
        <fullName evidence="6">Galactowaldenase</fullName>
    </alternativeName>
    <alternativeName>
        <fullName evidence="5">UDP-galactose 4-epimerase</fullName>
    </alternativeName>
</protein>
<keyword evidence="4" id="KW-0299">Galactose metabolism</keyword>
<dbReference type="EMBL" id="FNNQ01000003">
    <property type="protein sequence ID" value="SDW42925.1"/>
    <property type="molecule type" value="Genomic_DNA"/>
</dbReference>
<evidence type="ECO:0000256" key="3">
    <source>
        <dbReference type="ARBA" id="ARBA00018569"/>
    </source>
</evidence>
<dbReference type="GO" id="GO:0006012">
    <property type="term" value="P:galactose metabolic process"/>
    <property type="evidence" value="ECO:0007669"/>
    <property type="project" value="UniProtKB-KW"/>
</dbReference>
<comment type="similarity">
    <text evidence="2">Belongs to the NAD(P)-dependent epimerase/dehydratase family.</text>
</comment>
<dbReference type="PANTHER" id="PTHR43725">
    <property type="entry name" value="UDP-GLUCOSE 4-EPIMERASE"/>
    <property type="match status" value="1"/>
</dbReference>
<keyword evidence="4" id="KW-0119">Carbohydrate metabolism</keyword>
<evidence type="ECO:0000256" key="5">
    <source>
        <dbReference type="ARBA" id="ARBA00031367"/>
    </source>
</evidence>
<dbReference type="Gene3D" id="3.40.50.720">
    <property type="entry name" value="NAD(P)-binding Rossmann-like Domain"/>
    <property type="match status" value="1"/>
</dbReference>
<keyword evidence="9" id="KW-1185">Reference proteome</keyword>
<evidence type="ECO:0000256" key="1">
    <source>
        <dbReference type="ARBA" id="ARBA00004947"/>
    </source>
</evidence>
<dbReference type="PANTHER" id="PTHR43725:SF53">
    <property type="entry name" value="UDP-ARABINOSE 4-EPIMERASE 1"/>
    <property type="match status" value="1"/>
</dbReference>
<dbReference type="InterPro" id="IPR036291">
    <property type="entry name" value="NAD(P)-bd_dom_sf"/>
</dbReference>
<dbReference type="Gene3D" id="3.90.25.10">
    <property type="entry name" value="UDP-galactose 4-epimerase, domain 1"/>
    <property type="match status" value="1"/>
</dbReference>
<evidence type="ECO:0000256" key="2">
    <source>
        <dbReference type="ARBA" id="ARBA00007637"/>
    </source>
</evidence>
<dbReference type="InterPro" id="IPR001509">
    <property type="entry name" value="Epimerase_deHydtase"/>
</dbReference>
<dbReference type="SUPFAM" id="SSF51735">
    <property type="entry name" value="NAD(P)-binding Rossmann-fold domains"/>
    <property type="match status" value="1"/>
</dbReference>
<gene>
    <name evidence="8" type="ORF">SAMN05444487_103125</name>
</gene>
<sequence length="308" mass="34388">MMKVLVTGGAGFIGSHIVEQLLNHGYQPVVVDNLHSGKENYLQSGVPFYRLNIQDEGLMEVFERERPRVVIHHAANAKVTTSVEDPIRDADINIVGTLRVLEACRQYGAEKIVYASSAAIYGNPEYLPLDENHPVRPLSPYGISKFTPESYLKIYNDLYGLHYTAFRYANVYGVRQLPGGEAGVIPTLMNKVIDGETFTIDGDGDQSRDFIDVEDVARANIFALEKGNNEIFNLGTGLRTTLNDLIAIMEEILGEKIETVHGPDRSGDIKHSYFDIQYVTDTLGWSPQVDLKKGLERTFAYFQALAVR</sequence>
<comment type="pathway">
    <text evidence="1">Carbohydrate metabolism; galactose metabolism.</text>
</comment>
<evidence type="ECO:0000259" key="7">
    <source>
        <dbReference type="Pfam" id="PF01370"/>
    </source>
</evidence>
<accession>A0A1H2TGW2</accession>
<dbReference type="Proteomes" id="UP000198534">
    <property type="component" value="Unassembled WGS sequence"/>
</dbReference>
<proteinExistence type="inferred from homology"/>
<evidence type="ECO:0000256" key="4">
    <source>
        <dbReference type="ARBA" id="ARBA00023144"/>
    </source>
</evidence>
<dbReference type="STRING" id="1048340.SAMN05444487_103125"/>
<dbReference type="Pfam" id="PF01370">
    <property type="entry name" value="Epimerase"/>
    <property type="match status" value="1"/>
</dbReference>
<evidence type="ECO:0000313" key="8">
    <source>
        <dbReference type="EMBL" id="SDW42925.1"/>
    </source>
</evidence>
<dbReference type="AlphaFoldDB" id="A0A1H2TGW2"/>
<evidence type="ECO:0000256" key="6">
    <source>
        <dbReference type="ARBA" id="ARBA00033067"/>
    </source>
</evidence>